<dbReference type="Gene3D" id="3.10.620.30">
    <property type="match status" value="1"/>
</dbReference>
<dbReference type="PANTHER" id="PTHR39327">
    <property type="match status" value="1"/>
</dbReference>
<gene>
    <name evidence="1" type="ORF">LCGC14_0708210</name>
</gene>
<evidence type="ECO:0008006" key="2">
    <source>
        <dbReference type="Google" id="ProtNLM"/>
    </source>
</evidence>
<organism evidence="1">
    <name type="scientific">marine sediment metagenome</name>
    <dbReference type="NCBI Taxonomy" id="412755"/>
    <lineage>
        <taxon>unclassified sequences</taxon>
        <taxon>metagenomes</taxon>
        <taxon>ecological metagenomes</taxon>
    </lineage>
</organism>
<evidence type="ECO:0000313" key="1">
    <source>
        <dbReference type="EMBL" id="KKN42931.1"/>
    </source>
</evidence>
<comment type="caution">
    <text evidence="1">The sequence shown here is derived from an EMBL/GenBank/DDBJ whole genome shotgun (WGS) entry which is preliminary data.</text>
</comment>
<protein>
    <recommendedName>
        <fullName evidence="2">Sulfate adenylyltransferase</fullName>
    </recommendedName>
</protein>
<dbReference type="InterPro" id="IPR010319">
    <property type="entry name" value="Transglutaminase-like_Cys_pept"/>
</dbReference>
<proteinExistence type="predicted"/>
<name>A0A0F9T1R1_9ZZZZ</name>
<reference evidence="1" key="1">
    <citation type="journal article" date="2015" name="Nature">
        <title>Complex archaea that bridge the gap between prokaryotes and eukaryotes.</title>
        <authorList>
            <person name="Spang A."/>
            <person name="Saw J.H."/>
            <person name="Jorgensen S.L."/>
            <person name="Zaremba-Niedzwiedzka K."/>
            <person name="Martijn J."/>
            <person name="Lind A.E."/>
            <person name="van Eijk R."/>
            <person name="Schleper C."/>
            <person name="Guy L."/>
            <person name="Ettema T.J."/>
        </authorList>
    </citation>
    <scope>NUCLEOTIDE SEQUENCE</scope>
</reference>
<dbReference type="Pfam" id="PF06035">
    <property type="entry name" value="Peptidase_C93"/>
    <property type="match status" value="1"/>
</dbReference>
<accession>A0A0F9T1R1</accession>
<dbReference type="AlphaFoldDB" id="A0A0F9T1R1"/>
<sequence length="224" mass="25932">MRLSRPIVTLLIVISLGFTVPLFAQFNLSSALLDKVEQKYNSHARKRLELWQQLIDDNQTIPEREKLEIVNAFFNTNVLFMDDIDLWKQKDYWATPLEMLSIGGGDCEDYSIAKYFTLKELGVDEDKLRITYVKAKELNQAHMVLTYFETKRSIPLVLDNLIIEIKPASQRPDLTPVYSFNGTGLWLAKSRGEGQRVGESSRLSLWQDLENRMKLQLKDEISTE</sequence>
<dbReference type="EMBL" id="LAZR01001547">
    <property type="protein sequence ID" value="KKN42931.1"/>
    <property type="molecule type" value="Genomic_DNA"/>
</dbReference>
<dbReference type="PANTHER" id="PTHR39327:SF1">
    <property type="entry name" value="BLR5470 PROTEIN"/>
    <property type="match status" value="1"/>
</dbReference>